<dbReference type="RefSeq" id="XP_035320643.1">
    <property type="nucleotide sequence ID" value="XM_035469549.1"/>
</dbReference>
<sequence>MTAAPPHRSCGDSSVYHGPRCEPASWCDLEVTIAGGGHRGNMYW</sequence>
<protein>
    <submittedName>
        <fullName evidence="1">Uncharacterized protein</fullName>
    </submittedName>
</protein>
<dbReference type="Proteomes" id="UP000749293">
    <property type="component" value="Unassembled WGS sequence"/>
</dbReference>
<proteinExistence type="predicted"/>
<evidence type="ECO:0000313" key="2">
    <source>
        <dbReference type="Proteomes" id="UP000749293"/>
    </source>
</evidence>
<comment type="caution">
    <text evidence="1">The sequence shown here is derived from an EMBL/GenBank/DDBJ whole genome shotgun (WGS) entry which is preliminary data.</text>
</comment>
<keyword evidence="2" id="KW-1185">Reference proteome</keyword>
<name>A0A9P4YUL8_9HYPO</name>
<evidence type="ECO:0000313" key="1">
    <source>
        <dbReference type="EMBL" id="KAF4121991.1"/>
    </source>
</evidence>
<accession>A0A9P4YUL8</accession>
<gene>
    <name evidence="1" type="ORF">GMORB2_7584</name>
</gene>
<dbReference type="GeneID" id="55973807"/>
<dbReference type="AlphaFoldDB" id="A0A9P4YUL8"/>
<reference evidence="1" key="1">
    <citation type="submission" date="2020-03" db="EMBL/GenBank/DDBJ databases">
        <title>Site-based positive gene gene selection in Geosmithia morbida across the United States reveals a broad range of putative effectors and factors for local host and environmental adapation.</title>
        <authorList>
            <person name="Onufrak A."/>
            <person name="Murdoch R.W."/>
            <person name="Gazis R."/>
            <person name="Huff M."/>
            <person name="Staton M."/>
            <person name="Klingeman W."/>
            <person name="Hadziabdic D."/>
        </authorList>
    </citation>
    <scope>NUCLEOTIDE SEQUENCE</scope>
    <source>
        <strain evidence="1">1262</strain>
    </source>
</reference>
<dbReference type="EMBL" id="JAANYQ010000010">
    <property type="protein sequence ID" value="KAF4121991.1"/>
    <property type="molecule type" value="Genomic_DNA"/>
</dbReference>
<organism evidence="1 2">
    <name type="scientific">Geosmithia morbida</name>
    <dbReference type="NCBI Taxonomy" id="1094350"/>
    <lineage>
        <taxon>Eukaryota</taxon>
        <taxon>Fungi</taxon>
        <taxon>Dikarya</taxon>
        <taxon>Ascomycota</taxon>
        <taxon>Pezizomycotina</taxon>
        <taxon>Sordariomycetes</taxon>
        <taxon>Hypocreomycetidae</taxon>
        <taxon>Hypocreales</taxon>
        <taxon>Bionectriaceae</taxon>
        <taxon>Geosmithia</taxon>
    </lineage>
</organism>